<dbReference type="Proteomes" id="UP001056120">
    <property type="component" value="Linkage Group LG07"/>
</dbReference>
<evidence type="ECO:0000313" key="2">
    <source>
        <dbReference type="Proteomes" id="UP001056120"/>
    </source>
</evidence>
<name>A0ACB9IS89_9ASTR</name>
<accession>A0ACB9IS89</accession>
<dbReference type="EMBL" id="CM042024">
    <property type="protein sequence ID" value="KAI3809907.1"/>
    <property type="molecule type" value="Genomic_DNA"/>
</dbReference>
<reference evidence="2" key="1">
    <citation type="journal article" date="2022" name="Mol. Ecol. Resour.">
        <title>The genomes of chicory, endive, great burdock and yacon provide insights into Asteraceae palaeo-polyploidization history and plant inulin production.</title>
        <authorList>
            <person name="Fan W."/>
            <person name="Wang S."/>
            <person name="Wang H."/>
            <person name="Wang A."/>
            <person name="Jiang F."/>
            <person name="Liu H."/>
            <person name="Zhao H."/>
            <person name="Xu D."/>
            <person name="Zhang Y."/>
        </authorList>
    </citation>
    <scope>NUCLEOTIDE SEQUENCE [LARGE SCALE GENOMIC DNA]</scope>
    <source>
        <strain evidence="2">cv. Yunnan</strain>
    </source>
</reference>
<organism evidence="1 2">
    <name type="scientific">Smallanthus sonchifolius</name>
    <dbReference type="NCBI Taxonomy" id="185202"/>
    <lineage>
        <taxon>Eukaryota</taxon>
        <taxon>Viridiplantae</taxon>
        <taxon>Streptophyta</taxon>
        <taxon>Embryophyta</taxon>
        <taxon>Tracheophyta</taxon>
        <taxon>Spermatophyta</taxon>
        <taxon>Magnoliopsida</taxon>
        <taxon>eudicotyledons</taxon>
        <taxon>Gunneridae</taxon>
        <taxon>Pentapetalae</taxon>
        <taxon>asterids</taxon>
        <taxon>campanulids</taxon>
        <taxon>Asterales</taxon>
        <taxon>Asteraceae</taxon>
        <taxon>Asteroideae</taxon>
        <taxon>Heliantheae alliance</taxon>
        <taxon>Millerieae</taxon>
        <taxon>Smallanthus</taxon>
    </lineage>
</organism>
<proteinExistence type="predicted"/>
<reference evidence="1 2" key="2">
    <citation type="journal article" date="2022" name="Mol. Ecol. Resour.">
        <title>The genomes of chicory, endive, great burdock and yacon provide insights into Asteraceae paleo-polyploidization history and plant inulin production.</title>
        <authorList>
            <person name="Fan W."/>
            <person name="Wang S."/>
            <person name="Wang H."/>
            <person name="Wang A."/>
            <person name="Jiang F."/>
            <person name="Liu H."/>
            <person name="Zhao H."/>
            <person name="Xu D."/>
            <person name="Zhang Y."/>
        </authorList>
    </citation>
    <scope>NUCLEOTIDE SEQUENCE [LARGE SCALE GENOMIC DNA]</scope>
    <source>
        <strain evidence="2">cv. Yunnan</strain>
        <tissue evidence="1">Leaves</tissue>
    </source>
</reference>
<keyword evidence="2" id="KW-1185">Reference proteome</keyword>
<protein>
    <submittedName>
        <fullName evidence="1">Uncharacterized protein</fullName>
    </submittedName>
</protein>
<gene>
    <name evidence="1" type="ORF">L1987_19510</name>
</gene>
<sequence length="142" mass="16199">MHCMPIALKPNEEEKNLEWWVSSLEYLTKLKNDEDHHTLQMRGIPVSEPMIDNIPKDVKVYEKLEQISELGMKEDGKVGRILELVQQLVSNQNNLQGIKKRKFVEGHQHMGSVEGEEEEEILDEDYAAAYGTPGPSVEANGR</sequence>
<evidence type="ECO:0000313" key="1">
    <source>
        <dbReference type="EMBL" id="KAI3809907.1"/>
    </source>
</evidence>
<comment type="caution">
    <text evidence="1">The sequence shown here is derived from an EMBL/GenBank/DDBJ whole genome shotgun (WGS) entry which is preliminary data.</text>
</comment>